<evidence type="ECO:0000259" key="7">
    <source>
        <dbReference type="Pfam" id="PF00482"/>
    </source>
</evidence>
<protein>
    <submittedName>
        <fullName evidence="8">Type II secretion system F family protein</fullName>
    </submittedName>
</protein>
<dbReference type="PANTHER" id="PTHR35007">
    <property type="entry name" value="INTEGRAL MEMBRANE PROTEIN-RELATED"/>
    <property type="match status" value="1"/>
</dbReference>
<evidence type="ECO:0000256" key="3">
    <source>
        <dbReference type="ARBA" id="ARBA00022692"/>
    </source>
</evidence>
<comment type="subcellular location">
    <subcellularLocation>
        <location evidence="1">Cell membrane</location>
        <topology evidence="1">Multi-pass membrane protein</topology>
    </subcellularLocation>
</comment>
<dbReference type="EMBL" id="JAEPBG010000001">
    <property type="protein sequence ID" value="MBK4733656.1"/>
    <property type="molecule type" value="Genomic_DNA"/>
</dbReference>
<proteinExistence type="predicted"/>
<dbReference type="InterPro" id="IPR018076">
    <property type="entry name" value="T2SS_GspF_dom"/>
</dbReference>
<evidence type="ECO:0000256" key="1">
    <source>
        <dbReference type="ARBA" id="ARBA00004651"/>
    </source>
</evidence>
<name>A0A934SR88_9BURK</name>
<dbReference type="PANTHER" id="PTHR35007:SF2">
    <property type="entry name" value="PILUS ASSEMBLE PROTEIN"/>
    <property type="match status" value="1"/>
</dbReference>
<keyword evidence="9" id="KW-1185">Reference proteome</keyword>
<feature type="domain" description="Type II secretion system protein GspF" evidence="7">
    <location>
        <begin position="92"/>
        <end position="220"/>
    </location>
</feature>
<organism evidence="8 9">
    <name type="scientific">Noviherbaspirillum pedocola</name>
    <dbReference type="NCBI Taxonomy" id="2801341"/>
    <lineage>
        <taxon>Bacteria</taxon>
        <taxon>Pseudomonadati</taxon>
        <taxon>Pseudomonadota</taxon>
        <taxon>Betaproteobacteria</taxon>
        <taxon>Burkholderiales</taxon>
        <taxon>Oxalobacteraceae</taxon>
        <taxon>Noviherbaspirillum</taxon>
    </lineage>
</organism>
<keyword evidence="5 6" id="KW-0472">Membrane</keyword>
<dbReference type="AlphaFoldDB" id="A0A934SR88"/>
<keyword evidence="3 6" id="KW-0812">Transmembrane</keyword>
<feature type="transmembrane region" description="Helical" evidence="6">
    <location>
        <begin position="6"/>
        <end position="25"/>
    </location>
</feature>
<keyword evidence="4 6" id="KW-1133">Transmembrane helix</keyword>
<dbReference type="RefSeq" id="WP_200590389.1">
    <property type="nucleotide sequence ID" value="NZ_JAEPBG010000001.1"/>
</dbReference>
<gene>
    <name evidence="8" type="ORF">JJB74_03420</name>
</gene>
<keyword evidence="2" id="KW-1003">Cell membrane</keyword>
<reference evidence="8" key="1">
    <citation type="submission" date="2021-01" db="EMBL/GenBank/DDBJ databases">
        <title>Genome sequence of strain Noviherbaspirillum sp. DKR-6.</title>
        <authorList>
            <person name="Chaudhary D.K."/>
        </authorList>
    </citation>
    <scope>NUCLEOTIDE SEQUENCE</scope>
    <source>
        <strain evidence="8">DKR-6</strain>
    </source>
</reference>
<accession>A0A934SR88</accession>
<comment type="caution">
    <text evidence="8">The sequence shown here is derived from an EMBL/GenBank/DDBJ whole genome shotgun (WGS) entry which is preliminary data.</text>
</comment>
<evidence type="ECO:0000313" key="8">
    <source>
        <dbReference type="EMBL" id="MBK4733656.1"/>
    </source>
</evidence>
<evidence type="ECO:0000256" key="4">
    <source>
        <dbReference type="ARBA" id="ARBA00022989"/>
    </source>
</evidence>
<dbReference type="Pfam" id="PF00482">
    <property type="entry name" value="T2SSF"/>
    <property type="match status" value="1"/>
</dbReference>
<dbReference type="Proteomes" id="UP000622890">
    <property type="component" value="Unassembled WGS sequence"/>
</dbReference>
<sequence length="237" mass="25618">MQNLLLSLSLFAAVFCGAALLLLRLRPSRARLRLQRLDGLRAAAPGKPLVLDASRRAAAPMFRALRLPLGWTHRSFGARKRRAIAREFPQALDLLVLCLEAGLALDAALARVCEEMERIAPAVTRELSRAVLEMRAGAGRESALRDFAARCGLAEVTACVATLLQAERFGAGVAEALRQHASDLRLRRRMQAEEAAAKLALKLLFPLIFCVFPALLVVLMGPAIIQAGRALLPGLGS</sequence>
<evidence type="ECO:0000256" key="6">
    <source>
        <dbReference type="SAM" id="Phobius"/>
    </source>
</evidence>
<feature type="transmembrane region" description="Helical" evidence="6">
    <location>
        <begin position="199"/>
        <end position="225"/>
    </location>
</feature>
<evidence type="ECO:0000313" key="9">
    <source>
        <dbReference type="Proteomes" id="UP000622890"/>
    </source>
</evidence>
<evidence type="ECO:0000256" key="2">
    <source>
        <dbReference type="ARBA" id="ARBA00022475"/>
    </source>
</evidence>
<evidence type="ECO:0000256" key="5">
    <source>
        <dbReference type="ARBA" id="ARBA00023136"/>
    </source>
</evidence>
<dbReference type="GO" id="GO:0005886">
    <property type="term" value="C:plasma membrane"/>
    <property type="evidence" value="ECO:0007669"/>
    <property type="project" value="UniProtKB-SubCell"/>
</dbReference>